<reference evidence="1" key="1">
    <citation type="submission" date="2022-09" db="EMBL/GenBank/DDBJ databases">
        <title>Isolation and characterization of 3-chlorobenzoate degrading bacteria from soils in Shizuoka.</title>
        <authorList>
            <person name="Ifat A."/>
            <person name="Ogawa N."/>
            <person name="Kimbara K."/>
            <person name="Moriuchi R."/>
            <person name="Dohra H."/>
            <person name="Shintani M."/>
        </authorList>
    </citation>
    <scope>NUCLEOTIDE SEQUENCE</scope>
    <source>
        <strain evidence="1">19CS4-2</strain>
    </source>
</reference>
<sequence length="124" mass="13338">MGTPAGSAWLSRVSKVSVRAADEQMRVEFGCWRLEARMPGNRAPRQAATCHILGQHLHARNHGHLAVVVGYPGEAPGNTFVPIAYAGSIDGPKVQIHVARLSGTFKAVLVQESKVSCFPKIPTQ</sequence>
<proteinExistence type="predicted"/>
<gene>
    <name evidence="1" type="ORF">CBA19CS42_36790</name>
</gene>
<dbReference type="AlphaFoldDB" id="A0AA37MSP1"/>
<name>A0AA37MSP1_9BURK</name>
<dbReference type="EMBL" id="BPUS01000032">
    <property type="protein sequence ID" value="GJH30196.1"/>
    <property type="molecule type" value="Genomic_DNA"/>
</dbReference>
<dbReference type="Proteomes" id="UP001055111">
    <property type="component" value="Unassembled WGS sequence"/>
</dbReference>
<accession>A0AA37MSP1</accession>
<evidence type="ECO:0000313" key="1">
    <source>
        <dbReference type="EMBL" id="GJH30196.1"/>
    </source>
</evidence>
<comment type="caution">
    <text evidence="1">The sequence shown here is derived from an EMBL/GenBank/DDBJ whole genome shotgun (WGS) entry which is preliminary data.</text>
</comment>
<protein>
    <submittedName>
        <fullName evidence="1">Uncharacterized protein</fullName>
    </submittedName>
</protein>
<evidence type="ECO:0000313" key="2">
    <source>
        <dbReference type="Proteomes" id="UP001055111"/>
    </source>
</evidence>
<organism evidence="1 2">
    <name type="scientific">Caballeronia novacaledonica</name>
    <dbReference type="NCBI Taxonomy" id="1544861"/>
    <lineage>
        <taxon>Bacteria</taxon>
        <taxon>Pseudomonadati</taxon>
        <taxon>Pseudomonadota</taxon>
        <taxon>Betaproteobacteria</taxon>
        <taxon>Burkholderiales</taxon>
        <taxon>Burkholderiaceae</taxon>
        <taxon>Caballeronia</taxon>
    </lineage>
</organism>